<organism evidence="2 3">
    <name type="scientific">Gossypium davidsonii</name>
    <name type="common">Davidson's cotton</name>
    <name type="synonym">Gossypium klotzschianum subsp. davidsonii</name>
    <dbReference type="NCBI Taxonomy" id="34287"/>
    <lineage>
        <taxon>Eukaryota</taxon>
        <taxon>Viridiplantae</taxon>
        <taxon>Streptophyta</taxon>
        <taxon>Embryophyta</taxon>
        <taxon>Tracheophyta</taxon>
        <taxon>Spermatophyta</taxon>
        <taxon>Magnoliopsida</taxon>
        <taxon>eudicotyledons</taxon>
        <taxon>Gunneridae</taxon>
        <taxon>Pentapetalae</taxon>
        <taxon>rosids</taxon>
        <taxon>malvids</taxon>
        <taxon>Malvales</taxon>
        <taxon>Malvaceae</taxon>
        <taxon>Malvoideae</taxon>
        <taxon>Gossypium</taxon>
    </lineage>
</organism>
<accession>A0A7J8T983</accession>
<sequence length="268" mass="31113">MKTVGLTPLSGSEKLLLREVFTSMQDSGSLSGYICTYVFVRFSSPCSRREMYSPEPNSVLEDNAIVRIWSEKVQLEKGDSLAKGYVSELWDYTCISVTQNSLQELKEIWDRWNDETKQLFYSNYGDLLYLFDVKVDEQLFRALAQYWNPTYSCFTFWKVDLVPTVEEYTALLHCLRLQVNKAYSRVAYVPAFWNKVMNITGMSEQWITARIKQKGECKCIPWKNLRYLILAHPDGKKKVDVFAFSIYGLVIFPRALGHVDEAISDIFD</sequence>
<dbReference type="Proteomes" id="UP000593561">
    <property type="component" value="Unassembled WGS sequence"/>
</dbReference>
<protein>
    <recommendedName>
        <fullName evidence="1">DUF7745 domain-containing protein</fullName>
    </recommendedName>
</protein>
<name>A0A7J8T983_GOSDV</name>
<dbReference type="Pfam" id="PF24924">
    <property type="entry name" value="DUF7745"/>
    <property type="match status" value="1"/>
</dbReference>
<dbReference type="PANTHER" id="PTHR48200">
    <property type="entry name" value="PROTEIN, PUTATIVE-RELATED"/>
    <property type="match status" value="1"/>
</dbReference>
<keyword evidence="3" id="KW-1185">Reference proteome</keyword>
<dbReference type="EMBL" id="JABFAC010238823">
    <property type="protein sequence ID" value="MBA0634635.1"/>
    <property type="molecule type" value="Genomic_DNA"/>
</dbReference>
<dbReference type="InterPro" id="IPR056647">
    <property type="entry name" value="DUF7745"/>
</dbReference>
<proteinExistence type="predicted"/>
<comment type="caution">
    <text evidence="2">The sequence shown here is derived from an EMBL/GenBank/DDBJ whole genome shotgun (WGS) entry which is preliminary data.</text>
</comment>
<feature type="domain" description="DUF7745" evidence="1">
    <location>
        <begin position="106"/>
        <end position="267"/>
    </location>
</feature>
<evidence type="ECO:0000313" key="3">
    <source>
        <dbReference type="Proteomes" id="UP000593561"/>
    </source>
</evidence>
<evidence type="ECO:0000313" key="2">
    <source>
        <dbReference type="EMBL" id="MBA0634635.1"/>
    </source>
</evidence>
<gene>
    <name evidence="2" type="ORF">Godav_024814</name>
</gene>
<dbReference type="PANTHER" id="PTHR48200:SF1">
    <property type="entry name" value="AMINOTRANSFERASE-LIKE PLANT MOBILE DOMAIN-CONTAINING PROTEIN"/>
    <property type="match status" value="1"/>
</dbReference>
<dbReference type="AlphaFoldDB" id="A0A7J8T983"/>
<reference evidence="2 3" key="1">
    <citation type="journal article" date="2019" name="Genome Biol. Evol.">
        <title>Insights into the evolution of the New World diploid cottons (Gossypium, subgenus Houzingenia) based on genome sequencing.</title>
        <authorList>
            <person name="Grover C.E."/>
            <person name="Arick M.A. 2nd"/>
            <person name="Thrash A."/>
            <person name="Conover J.L."/>
            <person name="Sanders W.S."/>
            <person name="Peterson D.G."/>
            <person name="Frelichowski J.E."/>
            <person name="Scheffler J.A."/>
            <person name="Scheffler B.E."/>
            <person name="Wendel J.F."/>
        </authorList>
    </citation>
    <scope>NUCLEOTIDE SEQUENCE [LARGE SCALE GENOMIC DNA]</scope>
    <source>
        <strain evidence="2">27</strain>
        <tissue evidence="2">Leaf</tissue>
    </source>
</reference>
<evidence type="ECO:0000259" key="1">
    <source>
        <dbReference type="Pfam" id="PF24924"/>
    </source>
</evidence>